<evidence type="ECO:0000256" key="1">
    <source>
        <dbReference type="SAM" id="MobiDB-lite"/>
    </source>
</evidence>
<dbReference type="GeneID" id="25560575"/>
<proteinExistence type="predicted"/>
<protein>
    <submittedName>
        <fullName evidence="2">Uncharacterized protein</fullName>
    </submittedName>
</protein>
<dbReference type="InterPro" id="IPR016024">
    <property type="entry name" value="ARM-type_fold"/>
</dbReference>
<evidence type="ECO:0000313" key="3">
    <source>
        <dbReference type="Proteomes" id="UP000054408"/>
    </source>
</evidence>
<evidence type="ECO:0000313" key="2">
    <source>
        <dbReference type="EMBL" id="KNC50628.1"/>
    </source>
</evidence>
<dbReference type="AlphaFoldDB" id="A0A0L0DH47"/>
<dbReference type="RefSeq" id="XP_013762514.1">
    <property type="nucleotide sequence ID" value="XM_013907060.1"/>
</dbReference>
<gene>
    <name evidence="2" type="ORF">AMSG_00790</name>
</gene>
<dbReference type="SUPFAM" id="SSF48371">
    <property type="entry name" value="ARM repeat"/>
    <property type="match status" value="1"/>
</dbReference>
<dbReference type="Proteomes" id="UP000054408">
    <property type="component" value="Unassembled WGS sequence"/>
</dbReference>
<keyword evidence="3" id="KW-1185">Reference proteome</keyword>
<dbReference type="EMBL" id="GL349435">
    <property type="protein sequence ID" value="KNC50628.1"/>
    <property type="molecule type" value="Genomic_DNA"/>
</dbReference>
<sequence>MDNMDDKSLLSVVEGGDVDEMKKLITLIDTSDSGDASDGSDGGGDGEDSDGLCSTPAGRAGLTEGTIARWMAMTTDELSAETTTILAAVRESGLAQLRSVFGHLLPLMLRCVDGSAPAVYRAGWACLASALPRISPTALAWHAPLLRETLERGLVAADKMSGMLALDAAAALVAGLPASSDDALDWARTLHLRMMASLMRTSEPALRAAQLRAWGAALTALPAPDVVATLEQTLALLQGCIRADQPAPALVALDVLDSIVWPVAWPRMTRHMDRIFTTLLHAYVSHVADGDDNGEAAHLCAALHASFAQSLARFDAIDHAATTSYTADLYEMLVRDVDVATEASALVDLLAELASPDS</sequence>
<reference evidence="2 3" key="1">
    <citation type="submission" date="2010-05" db="EMBL/GenBank/DDBJ databases">
        <title>The Genome Sequence of Thecamonas trahens ATCC 50062.</title>
        <authorList>
            <consortium name="The Broad Institute Genome Sequencing Platform"/>
            <person name="Russ C."/>
            <person name="Cuomo C."/>
            <person name="Shea T."/>
            <person name="Young S.K."/>
            <person name="Zeng Q."/>
            <person name="Koehrsen M."/>
            <person name="Haas B."/>
            <person name="Borodovsky M."/>
            <person name="Guigo R."/>
            <person name="Alvarado L."/>
            <person name="Berlin A."/>
            <person name="Bochicchio J."/>
            <person name="Borenstein D."/>
            <person name="Chapman S."/>
            <person name="Chen Z."/>
            <person name="Freedman E."/>
            <person name="Gellesch M."/>
            <person name="Goldberg J."/>
            <person name="Griggs A."/>
            <person name="Gujja S."/>
            <person name="Heilman E."/>
            <person name="Heiman D."/>
            <person name="Hepburn T."/>
            <person name="Howarth C."/>
            <person name="Jen D."/>
            <person name="Larson L."/>
            <person name="Mehta T."/>
            <person name="Park D."/>
            <person name="Pearson M."/>
            <person name="Roberts A."/>
            <person name="Saif S."/>
            <person name="Shenoy N."/>
            <person name="Sisk P."/>
            <person name="Stolte C."/>
            <person name="Sykes S."/>
            <person name="Thomson T."/>
            <person name="Walk T."/>
            <person name="White J."/>
            <person name="Yandava C."/>
            <person name="Burger G."/>
            <person name="Gray M.W."/>
            <person name="Holland P.W.H."/>
            <person name="King N."/>
            <person name="Lang F.B.F."/>
            <person name="Roger A.J."/>
            <person name="Ruiz-Trillo I."/>
            <person name="Lander E."/>
            <person name="Nusbaum C."/>
        </authorList>
    </citation>
    <scope>NUCLEOTIDE SEQUENCE [LARGE SCALE GENOMIC DNA]</scope>
    <source>
        <strain evidence="2 3">ATCC 50062</strain>
    </source>
</reference>
<feature type="region of interest" description="Disordered" evidence="1">
    <location>
        <begin position="30"/>
        <end position="60"/>
    </location>
</feature>
<name>A0A0L0DH47_THETB</name>
<organism evidence="2 3">
    <name type="scientific">Thecamonas trahens ATCC 50062</name>
    <dbReference type="NCBI Taxonomy" id="461836"/>
    <lineage>
        <taxon>Eukaryota</taxon>
        <taxon>Apusozoa</taxon>
        <taxon>Apusomonadida</taxon>
        <taxon>Apusomonadidae</taxon>
        <taxon>Thecamonas</taxon>
    </lineage>
</organism>
<accession>A0A0L0DH47</accession>